<dbReference type="EMBL" id="MU001497">
    <property type="protein sequence ID" value="KAF2447026.1"/>
    <property type="molecule type" value="Genomic_DNA"/>
</dbReference>
<dbReference type="AlphaFoldDB" id="A0A9P4PQG2"/>
<dbReference type="PANTHER" id="PTHR24359">
    <property type="entry name" value="SERINE/THREONINE-PROTEIN KINASE SBK1"/>
    <property type="match status" value="1"/>
</dbReference>
<comment type="caution">
    <text evidence="2">The sequence shown here is derived from an EMBL/GenBank/DDBJ whole genome shotgun (WGS) entry which is preliminary data.</text>
</comment>
<keyword evidence="2" id="KW-0808">Transferase</keyword>
<dbReference type="GO" id="GO:0004674">
    <property type="term" value="F:protein serine/threonine kinase activity"/>
    <property type="evidence" value="ECO:0007669"/>
    <property type="project" value="TreeGrafter"/>
</dbReference>
<accession>A0A9P4PQG2</accession>
<dbReference type="CDD" id="cd00180">
    <property type="entry name" value="PKc"/>
    <property type="match status" value="1"/>
</dbReference>
<dbReference type="SMART" id="SM00220">
    <property type="entry name" value="S_TKc"/>
    <property type="match status" value="1"/>
</dbReference>
<evidence type="ECO:0000313" key="3">
    <source>
        <dbReference type="Proteomes" id="UP000799764"/>
    </source>
</evidence>
<reference evidence="2" key="1">
    <citation type="journal article" date="2020" name="Stud. Mycol.">
        <title>101 Dothideomycetes genomes: a test case for predicting lifestyles and emergence of pathogens.</title>
        <authorList>
            <person name="Haridas S."/>
            <person name="Albert R."/>
            <person name="Binder M."/>
            <person name="Bloem J."/>
            <person name="Labutti K."/>
            <person name="Salamov A."/>
            <person name="Andreopoulos B."/>
            <person name="Baker S."/>
            <person name="Barry K."/>
            <person name="Bills G."/>
            <person name="Bluhm B."/>
            <person name="Cannon C."/>
            <person name="Castanera R."/>
            <person name="Culley D."/>
            <person name="Daum C."/>
            <person name="Ezra D."/>
            <person name="Gonzalez J."/>
            <person name="Henrissat B."/>
            <person name="Kuo A."/>
            <person name="Liang C."/>
            <person name="Lipzen A."/>
            <person name="Lutzoni F."/>
            <person name="Magnuson J."/>
            <person name="Mondo S."/>
            <person name="Nolan M."/>
            <person name="Ohm R."/>
            <person name="Pangilinan J."/>
            <person name="Park H.-J."/>
            <person name="Ramirez L."/>
            <person name="Alfaro M."/>
            <person name="Sun H."/>
            <person name="Tritt A."/>
            <person name="Yoshinaga Y."/>
            <person name="Zwiers L.-H."/>
            <person name="Turgeon B."/>
            <person name="Goodwin S."/>
            <person name="Spatafora J."/>
            <person name="Crous P."/>
            <person name="Grigoriev I."/>
        </authorList>
    </citation>
    <scope>NUCLEOTIDE SEQUENCE</scope>
    <source>
        <strain evidence="2">CBS 690.94</strain>
    </source>
</reference>
<dbReference type="Proteomes" id="UP000799764">
    <property type="component" value="Unassembled WGS sequence"/>
</dbReference>
<name>A0A9P4PQG2_9PLEO</name>
<keyword evidence="2" id="KW-0418">Kinase</keyword>
<organism evidence="2 3">
    <name type="scientific">Karstenula rhodostoma CBS 690.94</name>
    <dbReference type="NCBI Taxonomy" id="1392251"/>
    <lineage>
        <taxon>Eukaryota</taxon>
        <taxon>Fungi</taxon>
        <taxon>Dikarya</taxon>
        <taxon>Ascomycota</taxon>
        <taxon>Pezizomycotina</taxon>
        <taxon>Dothideomycetes</taxon>
        <taxon>Pleosporomycetidae</taxon>
        <taxon>Pleosporales</taxon>
        <taxon>Massarineae</taxon>
        <taxon>Didymosphaeriaceae</taxon>
        <taxon>Karstenula</taxon>
    </lineage>
</organism>
<dbReference type="PROSITE" id="PS50011">
    <property type="entry name" value="PROTEIN_KINASE_DOM"/>
    <property type="match status" value="1"/>
</dbReference>
<dbReference type="GO" id="GO:0005524">
    <property type="term" value="F:ATP binding"/>
    <property type="evidence" value="ECO:0007669"/>
    <property type="project" value="InterPro"/>
</dbReference>
<keyword evidence="3" id="KW-1185">Reference proteome</keyword>
<dbReference type="InterPro" id="IPR000719">
    <property type="entry name" value="Prot_kinase_dom"/>
</dbReference>
<dbReference type="OrthoDB" id="310217at2759"/>
<proteinExistence type="predicted"/>
<feature type="domain" description="Protein kinase" evidence="1">
    <location>
        <begin position="23"/>
        <end position="325"/>
    </location>
</feature>
<evidence type="ECO:0000313" key="2">
    <source>
        <dbReference type="EMBL" id="KAF2447026.1"/>
    </source>
</evidence>
<dbReference type="Pfam" id="PF00069">
    <property type="entry name" value="Pkinase"/>
    <property type="match status" value="1"/>
</dbReference>
<evidence type="ECO:0000259" key="1">
    <source>
        <dbReference type="PROSITE" id="PS50011"/>
    </source>
</evidence>
<dbReference type="Gene3D" id="1.10.510.10">
    <property type="entry name" value="Transferase(Phosphotransferase) domain 1"/>
    <property type="match status" value="1"/>
</dbReference>
<dbReference type="InterPro" id="IPR011009">
    <property type="entry name" value="Kinase-like_dom_sf"/>
</dbReference>
<sequence length="360" mass="41594">MHPEMPPQNQPQSIPAQNFRNFFKFVQEIGQGTEGIVSRWENLTTGQVVALKVPRSPDRSKDLLAEIEALKKVPPHENIATLLTYLLQHQPVGPALVFELAEYGDVSSYRRRIMQSYTRVPEITLWKFLRDMSLALDWLHNKMVESHIHGDLKPENILVFSPVGWKGEGVPTLPTFKIGDIARMQPANAHRKYNGTYEFGPPRTERQRKQTPAVDVWAIGASLQNFALGVLPVMNKADFIKEKKEQGGAVPTLADLQTEAWRDIIPHQYRPLNADVEFQRDMMKMQRPVPPYSFDLNRWYDQLVEEETTKRISSRTLAKRFVPYADVKIQTMIREHEHKLAMLRYDEAQAAQNARPLWQY</sequence>
<gene>
    <name evidence="2" type="ORF">P171DRAFT_429969</name>
</gene>
<dbReference type="PANTHER" id="PTHR24359:SF1">
    <property type="entry name" value="INHIBITOR OF NUCLEAR FACTOR KAPPA-B KINASE EPSILON SUBUNIT HOMOLOG 1-RELATED"/>
    <property type="match status" value="1"/>
</dbReference>
<protein>
    <submittedName>
        <fullName evidence="2">Kinase-like protein</fullName>
    </submittedName>
</protein>
<dbReference type="SUPFAM" id="SSF56112">
    <property type="entry name" value="Protein kinase-like (PK-like)"/>
    <property type="match status" value="1"/>
</dbReference>